<dbReference type="PANTHER" id="PTHR28643">
    <property type="entry name" value="SWI5-DEPENDENT RECOMBINATION DNA REPAIR PROTEIN 1 HOMOLOG"/>
    <property type="match status" value="1"/>
</dbReference>
<reference evidence="12" key="4">
    <citation type="submission" date="2025-08" db="UniProtKB">
        <authorList>
            <consortium name="Ensembl"/>
        </authorList>
    </citation>
    <scope>IDENTIFICATION</scope>
</reference>
<dbReference type="Pfam" id="PF10376">
    <property type="entry name" value="Mei5"/>
    <property type="match status" value="1"/>
</dbReference>
<comment type="similarity">
    <text evidence="2">Belongs to the SFR1/MEI5 family.</text>
</comment>
<evidence type="ECO:0000256" key="8">
    <source>
        <dbReference type="ARBA" id="ARBA00023204"/>
    </source>
</evidence>
<evidence type="ECO:0000256" key="10">
    <source>
        <dbReference type="ARBA" id="ARBA00033234"/>
    </source>
</evidence>
<keyword evidence="8" id="KW-0234">DNA repair</keyword>
<dbReference type="OMA" id="RSFNANF"/>
<evidence type="ECO:0000256" key="2">
    <source>
        <dbReference type="ARBA" id="ARBA00008729"/>
    </source>
</evidence>
<evidence type="ECO:0000256" key="3">
    <source>
        <dbReference type="ARBA" id="ARBA00014688"/>
    </source>
</evidence>
<comment type="subcellular location">
    <subcellularLocation>
        <location evidence="1">Nucleus</location>
    </subcellularLocation>
</comment>
<dbReference type="GeneTree" id="ENSGT00390000018550"/>
<accession>A0A4W4DYJ8</accession>
<protein>
    <recommendedName>
        <fullName evidence="3">Swi5-dependent recombination DNA repair protein 1 homolog</fullName>
    </recommendedName>
    <alternativeName>
        <fullName evidence="10">Meiosis protein 5 homolog</fullName>
    </alternativeName>
</protein>
<feature type="region of interest" description="Disordered" evidence="11">
    <location>
        <begin position="1"/>
        <end position="24"/>
    </location>
</feature>
<dbReference type="PANTHER" id="PTHR28643:SF1">
    <property type="entry name" value="SWI5-DEPENDENT RECOMBINATION DNA REPAIR PROTEIN 1 HOMOLOG"/>
    <property type="match status" value="1"/>
</dbReference>
<dbReference type="GeneID" id="113582038"/>
<reference evidence="12" key="3">
    <citation type="submission" date="2020-05" db="EMBL/GenBank/DDBJ databases">
        <title>Electrophorus electricus (electric eel) genome, fEleEle1, primary haplotype.</title>
        <authorList>
            <person name="Myers G."/>
            <person name="Meyer A."/>
            <person name="Fedrigo O."/>
            <person name="Formenti G."/>
            <person name="Rhie A."/>
            <person name="Tracey A."/>
            <person name="Sims Y."/>
            <person name="Jarvis E.D."/>
        </authorList>
    </citation>
    <scope>NUCLEOTIDE SEQUENCE [LARGE SCALE GENOMIC DNA]</scope>
</reference>
<evidence type="ECO:0000256" key="6">
    <source>
        <dbReference type="ARBA" id="ARBA00023054"/>
    </source>
</evidence>
<keyword evidence="7" id="KW-0804">Transcription</keyword>
<proteinExistence type="inferred from homology"/>
<feature type="compositionally biased region" description="Polar residues" evidence="11">
    <location>
        <begin position="11"/>
        <end position="23"/>
    </location>
</feature>
<dbReference type="RefSeq" id="XP_026873377.2">
    <property type="nucleotide sequence ID" value="XM_027017576.2"/>
</dbReference>
<feature type="compositionally biased region" description="Basic and acidic residues" evidence="11">
    <location>
        <begin position="1"/>
        <end position="10"/>
    </location>
</feature>
<dbReference type="Proteomes" id="UP000314983">
    <property type="component" value="Chromosome 11"/>
</dbReference>
<keyword evidence="6" id="KW-0175">Coiled coil</keyword>
<dbReference type="InterPro" id="IPR042429">
    <property type="entry name" value="SFR1"/>
</dbReference>
<evidence type="ECO:0000313" key="13">
    <source>
        <dbReference type="Proteomes" id="UP000314983"/>
    </source>
</evidence>
<evidence type="ECO:0000256" key="11">
    <source>
        <dbReference type="SAM" id="MobiDB-lite"/>
    </source>
</evidence>
<organism evidence="12 13">
    <name type="scientific">Electrophorus electricus</name>
    <name type="common">Electric eel</name>
    <name type="synonym">Gymnotus electricus</name>
    <dbReference type="NCBI Taxonomy" id="8005"/>
    <lineage>
        <taxon>Eukaryota</taxon>
        <taxon>Metazoa</taxon>
        <taxon>Chordata</taxon>
        <taxon>Craniata</taxon>
        <taxon>Vertebrata</taxon>
        <taxon>Euteleostomi</taxon>
        <taxon>Actinopterygii</taxon>
        <taxon>Neopterygii</taxon>
        <taxon>Teleostei</taxon>
        <taxon>Ostariophysi</taxon>
        <taxon>Gymnotiformes</taxon>
        <taxon>Gymnotoidei</taxon>
        <taxon>Gymnotidae</taxon>
        <taxon>Electrophorus</taxon>
    </lineage>
</organism>
<dbReference type="GO" id="GO:0032798">
    <property type="term" value="C:Swi5-Sfr1 complex"/>
    <property type="evidence" value="ECO:0007669"/>
    <property type="project" value="InterPro"/>
</dbReference>
<sequence>MEKTPVRLKLENQTSGPSVSNVGKMSATLKDRLKRSRRSFTSPLNVVKRLKVDEDELPETWKKDTNNAGLADKGGEVDVSRNEAMKHHKDFLKTFGSEPPHPSHEVLQHREQLKKYVKEKAETLRRLRMVKMYRSKNDLAQLQGLIDKWRRCVQAVLYELQTELPTDARKASLSQLIDHFGLEDSILHFSRTEEDFTDS</sequence>
<dbReference type="Gene3D" id="6.10.140.1020">
    <property type="match status" value="1"/>
</dbReference>
<dbReference type="Ensembl" id="ENSEEET00000004421.2">
    <property type="protein sequence ID" value="ENSEEEP00000004360.2"/>
    <property type="gene ID" value="ENSEEEG00000002293.2"/>
</dbReference>
<evidence type="ECO:0000256" key="7">
    <source>
        <dbReference type="ARBA" id="ARBA00023163"/>
    </source>
</evidence>
<reference evidence="13" key="1">
    <citation type="journal article" date="2014" name="Science">
        <title>Nonhuman genetics. Genomic basis for the convergent evolution of electric organs.</title>
        <authorList>
            <person name="Gallant J.R."/>
            <person name="Traeger L.L."/>
            <person name="Volkening J.D."/>
            <person name="Moffett H."/>
            <person name="Chen P.H."/>
            <person name="Novina C.D."/>
            <person name="Phillips G.N.Jr."/>
            <person name="Anand R."/>
            <person name="Wells G.B."/>
            <person name="Pinch M."/>
            <person name="Guth R."/>
            <person name="Unguez G.A."/>
            <person name="Albert J.S."/>
            <person name="Zakon H.H."/>
            <person name="Samanta M.P."/>
            <person name="Sussman M.R."/>
        </authorList>
    </citation>
    <scope>NUCLEOTIDE SEQUENCE [LARGE SCALE GENOMIC DNA]</scope>
</reference>
<evidence type="ECO:0000313" key="12">
    <source>
        <dbReference type="Ensembl" id="ENSEEEP00000004360.2"/>
    </source>
</evidence>
<gene>
    <name evidence="12" type="primary">SFR1</name>
</gene>
<dbReference type="GO" id="GO:0000724">
    <property type="term" value="P:double-strand break repair via homologous recombination"/>
    <property type="evidence" value="ECO:0007669"/>
    <property type="project" value="InterPro"/>
</dbReference>
<evidence type="ECO:0000256" key="1">
    <source>
        <dbReference type="ARBA" id="ARBA00004123"/>
    </source>
</evidence>
<evidence type="ECO:0000256" key="9">
    <source>
        <dbReference type="ARBA" id="ARBA00023242"/>
    </source>
</evidence>
<dbReference type="InterPro" id="IPR018468">
    <property type="entry name" value="SFR1/Mei5"/>
</dbReference>
<keyword evidence="5" id="KW-0805">Transcription regulation</keyword>
<reference evidence="13" key="2">
    <citation type="journal article" date="2017" name="Sci. Adv.">
        <title>A tail of two voltages: Proteomic comparison of the three electric organs of the electric eel.</title>
        <authorList>
            <person name="Traeger L.L."/>
            <person name="Sabat G."/>
            <person name="Barrett-Wilt G.A."/>
            <person name="Wells G.B."/>
            <person name="Sussman M.R."/>
        </authorList>
    </citation>
    <scope>NUCLEOTIDE SEQUENCE [LARGE SCALE GENOMIC DNA]</scope>
</reference>
<evidence type="ECO:0000256" key="5">
    <source>
        <dbReference type="ARBA" id="ARBA00023015"/>
    </source>
</evidence>
<evidence type="ECO:0000256" key="4">
    <source>
        <dbReference type="ARBA" id="ARBA00022763"/>
    </source>
</evidence>
<dbReference type="AlphaFoldDB" id="A0A4W4DYJ8"/>
<keyword evidence="9" id="KW-0539">Nucleus</keyword>
<keyword evidence="4" id="KW-0227">DNA damage</keyword>
<reference evidence="12" key="5">
    <citation type="submission" date="2025-09" db="UniProtKB">
        <authorList>
            <consortium name="Ensembl"/>
        </authorList>
    </citation>
    <scope>IDENTIFICATION</scope>
</reference>
<dbReference type="GO" id="GO:0003713">
    <property type="term" value="F:transcription coactivator activity"/>
    <property type="evidence" value="ECO:0007669"/>
    <property type="project" value="InterPro"/>
</dbReference>
<keyword evidence="13" id="KW-1185">Reference proteome</keyword>
<name>A0A4W4DYJ8_ELEEL</name>